<dbReference type="InterPro" id="IPR017459">
    <property type="entry name" value="Glycosyl_Trfase_fam3_N_dom"/>
</dbReference>
<dbReference type="SUPFAM" id="SSF47648">
    <property type="entry name" value="Nucleoside phosphorylase/phosphoribosyltransferase N-terminal domain"/>
    <property type="match status" value="1"/>
</dbReference>
<keyword evidence="1 7" id="KW-0328">Glycosyltransferase</keyword>
<keyword evidence="3" id="KW-0028">Amino-acid biosynthesis</keyword>
<protein>
    <submittedName>
        <fullName evidence="7">Anthranilate phosphoribosyltransferase</fullName>
    </submittedName>
</protein>
<evidence type="ECO:0000259" key="5">
    <source>
        <dbReference type="Pfam" id="PF00591"/>
    </source>
</evidence>
<name>A0A1F4TJI5_UNCSA</name>
<keyword evidence="4" id="KW-0057">Aromatic amino acid biosynthesis</keyword>
<feature type="domain" description="Glycosyl transferase family 3 N-terminal" evidence="6">
    <location>
        <begin position="3"/>
        <end position="65"/>
    </location>
</feature>
<dbReference type="EMBL" id="MEUF01000070">
    <property type="protein sequence ID" value="OGC32854.1"/>
    <property type="molecule type" value="Genomic_DNA"/>
</dbReference>
<dbReference type="STRING" id="1802583.A2311_03290"/>
<dbReference type="AlphaFoldDB" id="A0A1F4TJI5"/>
<keyword evidence="2 7" id="KW-0808">Transferase</keyword>
<feature type="domain" description="Glycosyl transferase family 3" evidence="5">
    <location>
        <begin position="73"/>
        <end position="225"/>
    </location>
</feature>
<dbReference type="Gene3D" id="3.40.1030.10">
    <property type="entry name" value="Nucleoside phosphorylase/phosphoribosyltransferase catalytic domain"/>
    <property type="match status" value="1"/>
</dbReference>
<dbReference type="Pfam" id="PF02885">
    <property type="entry name" value="Glycos_trans_3N"/>
    <property type="match status" value="1"/>
</dbReference>
<dbReference type="GO" id="GO:0005829">
    <property type="term" value="C:cytosol"/>
    <property type="evidence" value="ECO:0007669"/>
    <property type="project" value="TreeGrafter"/>
</dbReference>
<dbReference type="NCBIfam" id="TIGR01245">
    <property type="entry name" value="trpD"/>
    <property type="match status" value="1"/>
</dbReference>
<gene>
    <name evidence="7" type="ORF">A2311_03290</name>
</gene>
<evidence type="ECO:0000259" key="6">
    <source>
        <dbReference type="Pfam" id="PF02885"/>
    </source>
</evidence>
<dbReference type="Gene3D" id="1.20.970.10">
    <property type="entry name" value="Transferase, Pyrimidine Nucleoside Phosphorylase, Chain C"/>
    <property type="match status" value="1"/>
</dbReference>
<dbReference type="GO" id="GO:0000162">
    <property type="term" value="P:L-tryptophan biosynthetic process"/>
    <property type="evidence" value="ECO:0007669"/>
    <property type="project" value="UniProtKB-KW"/>
</dbReference>
<evidence type="ECO:0000313" key="7">
    <source>
        <dbReference type="EMBL" id="OGC32854.1"/>
    </source>
</evidence>
<accession>A0A1F4TJI5</accession>
<proteinExistence type="predicted"/>
<dbReference type="SUPFAM" id="SSF52418">
    <property type="entry name" value="Nucleoside phosphorylase/phosphoribosyltransferase catalytic domain"/>
    <property type="match status" value="1"/>
</dbReference>
<evidence type="ECO:0000313" key="8">
    <source>
        <dbReference type="Proteomes" id="UP000178951"/>
    </source>
</evidence>
<dbReference type="InterPro" id="IPR035902">
    <property type="entry name" value="Nuc_phospho_transferase"/>
</dbReference>
<dbReference type="GO" id="GO:0004048">
    <property type="term" value="F:anthranilate phosphoribosyltransferase activity"/>
    <property type="evidence" value="ECO:0007669"/>
    <property type="project" value="InterPro"/>
</dbReference>
<sequence>MLKEYIKKVVAGHNLTRDEAALSMDSIMQGNATPSQIASFITALHTKGESIEEITGFAQKMREHAVSIFPQQKNLVDTCGTGGDHSGTFNISTISALVAAGAGIAIAKHGNRSVSSRCGSADLLEALGVKIDLEPKLVEECINQTGFGFIFAPNFHKAMKYAAPTRREIGISTVFNILGPLTNPANAPTQLLGVFHEDLTVIMAEVLKNLGSKQAMVVHGFDGID</sequence>
<feature type="non-terminal residue" evidence="7">
    <location>
        <position position="225"/>
    </location>
</feature>
<comment type="caution">
    <text evidence="7">The sequence shown here is derived from an EMBL/GenBank/DDBJ whole genome shotgun (WGS) entry which is preliminary data.</text>
</comment>
<evidence type="ECO:0000256" key="2">
    <source>
        <dbReference type="ARBA" id="ARBA00022679"/>
    </source>
</evidence>
<dbReference type="Pfam" id="PF00591">
    <property type="entry name" value="Glycos_transf_3"/>
    <property type="match status" value="1"/>
</dbReference>
<dbReference type="InterPro" id="IPR000312">
    <property type="entry name" value="Glycosyl_Trfase_fam3"/>
</dbReference>
<dbReference type="InterPro" id="IPR005940">
    <property type="entry name" value="Anthranilate_Pribosyl_Tfrase"/>
</dbReference>
<organism evidence="7 8">
    <name type="scientific">candidate division WOR-1 bacterium RIFOXYB2_FULL_48_7</name>
    <dbReference type="NCBI Taxonomy" id="1802583"/>
    <lineage>
        <taxon>Bacteria</taxon>
        <taxon>Bacillati</taxon>
        <taxon>Saganbacteria</taxon>
    </lineage>
</organism>
<evidence type="ECO:0000256" key="3">
    <source>
        <dbReference type="ARBA" id="ARBA00022822"/>
    </source>
</evidence>
<reference evidence="7 8" key="1">
    <citation type="journal article" date="2016" name="Nat. Commun.">
        <title>Thousands of microbial genomes shed light on interconnected biogeochemical processes in an aquifer system.</title>
        <authorList>
            <person name="Anantharaman K."/>
            <person name="Brown C.T."/>
            <person name="Hug L.A."/>
            <person name="Sharon I."/>
            <person name="Castelle C.J."/>
            <person name="Probst A.J."/>
            <person name="Thomas B.C."/>
            <person name="Singh A."/>
            <person name="Wilkins M.J."/>
            <person name="Karaoz U."/>
            <person name="Brodie E.L."/>
            <person name="Williams K.H."/>
            <person name="Hubbard S.S."/>
            <person name="Banfield J.F."/>
        </authorList>
    </citation>
    <scope>NUCLEOTIDE SEQUENCE [LARGE SCALE GENOMIC DNA]</scope>
</reference>
<dbReference type="InterPro" id="IPR036320">
    <property type="entry name" value="Glycosyl_Trfase_fam3_N_dom_sf"/>
</dbReference>
<dbReference type="PANTHER" id="PTHR43285">
    <property type="entry name" value="ANTHRANILATE PHOSPHORIBOSYLTRANSFERASE"/>
    <property type="match status" value="1"/>
</dbReference>
<dbReference type="Proteomes" id="UP000178951">
    <property type="component" value="Unassembled WGS sequence"/>
</dbReference>
<evidence type="ECO:0000256" key="1">
    <source>
        <dbReference type="ARBA" id="ARBA00022676"/>
    </source>
</evidence>
<keyword evidence="3" id="KW-0822">Tryptophan biosynthesis</keyword>
<dbReference type="PANTHER" id="PTHR43285:SF2">
    <property type="entry name" value="ANTHRANILATE PHOSPHORIBOSYLTRANSFERASE"/>
    <property type="match status" value="1"/>
</dbReference>
<evidence type="ECO:0000256" key="4">
    <source>
        <dbReference type="ARBA" id="ARBA00023141"/>
    </source>
</evidence>